<evidence type="ECO:0000256" key="4">
    <source>
        <dbReference type="ARBA" id="ARBA00022630"/>
    </source>
</evidence>
<evidence type="ECO:0000256" key="1">
    <source>
        <dbReference type="ARBA" id="ARBA00001974"/>
    </source>
</evidence>
<comment type="caution">
    <text evidence="10">The sequence shown here is derived from an EMBL/GenBank/DDBJ whole genome shotgun (WGS) entry which is preliminary data.</text>
</comment>
<reference evidence="10 11" key="1">
    <citation type="submission" date="2020-08" db="EMBL/GenBank/DDBJ databases">
        <title>Bridging the membrane lipid divide: bacteria of the FCB group superphylum have the potential to synthesize archaeal ether lipids.</title>
        <authorList>
            <person name="Villanueva L."/>
            <person name="Von Meijenfeldt F.A.B."/>
            <person name="Westbye A.B."/>
            <person name="Yadav S."/>
            <person name="Hopmans E.C."/>
            <person name="Dutilh B.E."/>
            <person name="Sinninghe Damste J.S."/>
        </authorList>
    </citation>
    <scope>NUCLEOTIDE SEQUENCE [LARGE SCALE GENOMIC DNA]</scope>
    <source>
        <strain evidence="10">NIOZ-UU30</strain>
    </source>
</reference>
<dbReference type="PANTHER" id="PTHR45754:SF3">
    <property type="entry name" value="METHYLENETETRAHYDROFOLATE REDUCTASE (NADPH)"/>
    <property type="match status" value="1"/>
</dbReference>
<dbReference type="GO" id="GO:0071949">
    <property type="term" value="F:FAD binding"/>
    <property type="evidence" value="ECO:0007669"/>
    <property type="project" value="TreeGrafter"/>
</dbReference>
<gene>
    <name evidence="10" type="ORF">H8E23_07455</name>
</gene>
<keyword evidence="5 9" id="KW-0274">FAD</keyword>
<evidence type="ECO:0000256" key="6">
    <source>
        <dbReference type="ARBA" id="ARBA00023002"/>
    </source>
</evidence>
<dbReference type="GO" id="GO:0005829">
    <property type="term" value="C:cytosol"/>
    <property type="evidence" value="ECO:0007669"/>
    <property type="project" value="TreeGrafter"/>
</dbReference>
<evidence type="ECO:0000313" key="11">
    <source>
        <dbReference type="Proteomes" id="UP000603434"/>
    </source>
</evidence>
<evidence type="ECO:0000256" key="2">
    <source>
        <dbReference type="ARBA" id="ARBA00004777"/>
    </source>
</evidence>
<evidence type="ECO:0000256" key="8">
    <source>
        <dbReference type="ARBA" id="ARBA00048628"/>
    </source>
</evidence>
<sequence length="289" mass="31890">MHLKRKFDTGEFAILAELDPPKGVDVSTMVTNARRVKGNVDAFVVPEMSNAVMRMSSLGGAMILQKEGMETVMQLNCRDRNRIALQADLLAAYGCGITSVMAVTGEDPSYGDHHQARSVYDIDLLELLRAVKSLQEGRDMAGIELEGSPRFLVGSTVDAGAKGKSPELVLEEMNQKVDAGAEFFITPPLFDLSAIEPFVKRVDLQKIKIIPTVLLLKSLGMARYIQRNVDHVYIPDALIARIQKSPEKVRECIRIASEIAKTLQQEGFGGVLLATIGWEHKLPEIIDRM</sequence>
<dbReference type="EMBL" id="JACNJH010000126">
    <property type="protein sequence ID" value="MBC8361217.1"/>
    <property type="molecule type" value="Genomic_DNA"/>
</dbReference>
<evidence type="ECO:0000256" key="7">
    <source>
        <dbReference type="ARBA" id="ARBA00034478"/>
    </source>
</evidence>
<comment type="pathway">
    <text evidence="7">Amino-acid biosynthesis; L-methionine biosynthesis via de novo pathway.</text>
</comment>
<protein>
    <recommendedName>
        <fullName evidence="9">Methylenetetrahydrofolate reductase</fullName>
    </recommendedName>
</protein>
<dbReference type="InterPro" id="IPR029041">
    <property type="entry name" value="FAD-linked_oxidoreductase-like"/>
</dbReference>
<dbReference type="PANTHER" id="PTHR45754">
    <property type="entry name" value="METHYLENETETRAHYDROFOLATE REDUCTASE"/>
    <property type="match status" value="1"/>
</dbReference>
<dbReference type="Pfam" id="PF02219">
    <property type="entry name" value="MTHFR"/>
    <property type="match status" value="1"/>
</dbReference>
<dbReference type="Gene3D" id="3.20.20.220">
    <property type="match status" value="1"/>
</dbReference>
<evidence type="ECO:0000256" key="9">
    <source>
        <dbReference type="RuleBase" id="RU003862"/>
    </source>
</evidence>
<dbReference type="Proteomes" id="UP000603434">
    <property type="component" value="Unassembled WGS sequence"/>
</dbReference>
<organism evidence="10 11">
    <name type="scientific">Candidatus Desulfatibia profunda</name>
    <dbReference type="NCBI Taxonomy" id="2841695"/>
    <lineage>
        <taxon>Bacteria</taxon>
        <taxon>Pseudomonadati</taxon>
        <taxon>Thermodesulfobacteriota</taxon>
        <taxon>Desulfobacteria</taxon>
        <taxon>Desulfobacterales</taxon>
        <taxon>Desulfobacterales incertae sedis</taxon>
        <taxon>Candidatus Desulfatibia</taxon>
    </lineage>
</organism>
<dbReference type="GO" id="GO:0035999">
    <property type="term" value="P:tetrahydrofolate interconversion"/>
    <property type="evidence" value="ECO:0007669"/>
    <property type="project" value="UniProtKB-UniPathway"/>
</dbReference>
<dbReference type="GO" id="GO:0009086">
    <property type="term" value="P:methionine biosynthetic process"/>
    <property type="evidence" value="ECO:0007669"/>
    <property type="project" value="TreeGrafter"/>
</dbReference>
<evidence type="ECO:0000256" key="3">
    <source>
        <dbReference type="ARBA" id="ARBA00006743"/>
    </source>
</evidence>
<dbReference type="AlphaFoldDB" id="A0A8J6NKD9"/>
<comment type="cofactor">
    <cofactor evidence="1 9">
        <name>FAD</name>
        <dbReference type="ChEBI" id="CHEBI:57692"/>
    </cofactor>
</comment>
<comment type="catalytic activity">
    <reaction evidence="8">
        <text>(6S)-5-methyl-5,6,7,8-tetrahydrofolate + NAD(+) = (6R)-5,10-methylene-5,6,7,8-tetrahydrofolate + NADH + H(+)</text>
        <dbReference type="Rhea" id="RHEA:19821"/>
        <dbReference type="ChEBI" id="CHEBI:15378"/>
        <dbReference type="ChEBI" id="CHEBI:15636"/>
        <dbReference type="ChEBI" id="CHEBI:18608"/>
        <dbReference type="ChEBI" id="CHEBI:57540"/>
        <dbReference type="ChEBI" id="CHEBI:57945"/>
        <dbReference type="EC" id="1.5.1.54"/>
    </reaction>
    <physiologicalReaction direction="right-to-left" evidence="8">
        <dbReference type="Rhea" id="RHEA:19823"/>
    </physiologicalReaction>
</comment>
<comment type="pathway">
    <text evidence="2 9">One-carbon metabolism; tetrahydrofolate interconversion.</text>
</comment>
<dbReference type="GO" id="GO:0106312">
    <property type="term" value="F:methylenetetrahydrofolate reductase (NADH) activity"/>
    <property type="evidence" value="ECO:0007669"/>
    <property type="project" value="UniProtKB-EC"/>
</dbReference>
<dbReference type="UniPathway" id="UPA00193"/>
<accession>A0A8J6NKD9</accession>
<name>A0A8J6NKD9_9BACT</name>
<comment type="similarity">
    <text evidence="3 9">Belongs to the methylenetetrahydrofolate reductase family.</text>
</comment>
<keyword evidence="4 9" id="KW-0285">Flavoprotein</keyword>
<dbReference type="SUPFAM" id="SSF51730">
    <property type="entry name" value="FAD-linked oxidoreductase"/>
    <property type="match status" value="1"/>
</dbReference>
<proteinExistence type="inferred from homology"/>
<dbReference type="CDD" id="cd00537">
    <property type="entry name" value="MTHFR"/>
    <property type="match status" value="1"/>
</dbReference>
<dbReference type="InterPro" id="IPR003171">
    <property type="entry name" value="Mehydrof_redctse-like"/>
</dbReference>
<keyword evidence="6 9" id="KW-0560">Oxidoreductase</keyword>
<evidence type="ECO:0000256" key="5">
    <source>
        <dbReference type="ARBA" id="ARBA00022827"/>
    </source>
</evidence>
<evidence type="ECO:0000313" key="10">
    <source>
        <dbReference type="EMBL" id="MBC8361217.1"/>
    </source>
</evidence>